<accession>A0A345T388</accession>
<evidence type="ECO:0000313" key="2">
    <source>
        <dbReference type="EMBL" id="AXI80443.1"/>
    </source>
</evidence>
<gene>
    <name evidence="2" type="ORF">C7M71_026625</name>
</gene>
<dbReference type="OrthoDB" id="9887146at2"/>
<name>A0A345T388_9ACTN</name>
<feature type="region of interest" description="Disordered" evidence="1">
    <location>
        <begin position="1"/>
        <end position="27"/>
    </location>
</feature>
<dbReference type="RefSeq" id="WP_111489392.1">
    <property type="nucleotide sequence ID" value="NZ_CP031264.1"/>
</dbReference>
<sequence>MNECPEGPGHEIERDAGPGAVQSGPGGPVWRCKTCGQWGGILTAEWAALFPGEPVLFPLGWTRPGGPTPIRKTRYAKSA</sequence>
<dbReference type="KEGG" id="stri:C7M71_026625"/>
<dbReference type="AlphaFoldDB" id="A0A345T388"/>
<reference evidence="3" key="1">
    <citation type="submission" date="2018-07" db="EMBL/GenBank/DDBJ databases">
        <title>Streptacidiphilus bronchialis DSM 106435 chromosome.</title>
        <authorList>
            <person name="Batra D."/>
            <person name="Gulvik C.A."/>
        </authorList>
    </citation>
    <scope>NUCLEOTIDE SEQUENCE [LARGE SCALE GENOMIC DNA]</scope>
    <source>
        <strain evidence="3">DSM 106435</strain>
    </source>
</reference>
<organism evidence="2 3">
    <name type="scientific">Peterkaempfera bronchialis</name>
    <dbReference type="NCBI Taxonomy" id="2126346"/>
    <lineage>
        <taxon>Bacteria</taxon>
        <taxon>Bacillati</taxon>
        <taxon>Actinomycetota</taxon>
        <taxon>Actinomycetes</taxon>
        <taxon>Kitasatosporales</taxon>
        <taxon>Streptomycetaceae</taxon>
        <taxon>Peterkaempfera</taxon>
    </lineage>
</organism>
<proteinExistence type="predicted"/>
<evidence type="ECO:0000256" key="1">
    <source>
        <dbReference type="SAM" id="MobiDB-lite"/>
    </source>
</evidence>
<dbReference type="Proteomes" id="UP000249340">
    <property type="component" value="Chromosome"/>
</dbReference>
<keyword evidence="3" id="KW-1185">Reference proteome</keyword>
<dbReference type="EMBL" id="CP031264">
    <property type="protein sequence ID" value="AXI80443.1"/>
    <property type="molecule type" value="Genomic_DNA"/>
</dbReference>
<protein>
    <submittedName>
        <fullName evidence="2">Uncharacterized protein</fullName>
    </submittedName>
</protein>
<evidence type="ECO:0000313" key="3">
    <source>
        <dbReference type="Proteomes" id="UP000249340"/>
    </source>
</evidence>